<dbReference type="RefSeq" id="WP_012792191.1">
    <property type="nucleotide sequence ID" value="NC_013132.1"/>
</dbReference>
<name>A0A979G7B5_CHIPD</name>
<dbReference type="EMBL" id="CP001699">
    <property type="protein sequence ID" value="ACU62023.1"/>
    <property type="molecule type" value="Genomic_DNA"/>
</dbReference>
<reference evidence="1 2" key="2">
    <citation type="journal article" date="2010" name="Stand. Genomic Sci.">
        <title>Complete genome sequence of Chitinophaga pinensis type strain (UQM 2034).</title>
        <authorList>
            <person name="Glavina Del Rio T."/>
            <person name="Abt B."/>
            <person name="Spring S."/>
            <person name="Lapidus A."/>
            <person name="Nolan M."/>
            <person name="Tice H."/>
            <person name="Copeland A."/>
            <person name="Cheng J.F."/>
            <person name="Chen F."/>
            <person name="Bruce D."/>
            <person name="Goodwin L."/>
            <person name="Pitluck S."/>
            <person name="Ivanova N."/>
            <person name="Mavromatis K."/>
            <person name="Mikhailova N."/>
            <person name="Pati A."/>
            <person name="Chen A."/>
            <person name="Palaniappan K."/>
            <person name="Land M."/>
            <person name="Hauser L."/>
            <person name="Chang Y.J."/>
            <person name="Jeffries C.D."/>
            <person name="Chain P."/>
            <person name="Saunders E."/>
            <person name="Detter J.C."/>
            <person name="Brettin T."/>
            <person name="Rohde M."/>
            <person name="Goker M."/>
            <person name="Bristow J."/>
            <person name="Eisen J.A."/>
            <person name="Markowitz V."/>
            <person name="Hugenholtz P."/>
            <person name="Kyrpides N.C."/>
            <person name="Klenk H.P."/>
            <person name="Lucas S."/>
        </authorList>
    </citation>
    <scope>NUCLEOTIDE SEQUENCE [LARGE SCALE GENOMIC DNA]</scope>
    <source>
        <strain evidence="2">ATCC 43595 / DSM 2588 / LMG 13176 / NBRC 15968 / NCIMB 11800 / UQM 2034</strain>
    </source>
</reference>
<evidence type="ECO:0000313" key="1">
    <source>
        <dbReference type="EMBL" id="ACU62023.1"/>
    </source>
</evidence>
<proteinExistence type="predicted"/>
<dbReference type="AlphaFoldDB" id="A0A979G7B5"/>
<dbReference type="Proteomes" id="UP000002215">
    <property type="component" value="Chromosome"/>
</dbReference>
<protein>
    <submittedName>
        <fullName evidence="1">Uncharacterized protein</fullName>
    </submittedName>
</protein>
<dbReference type="OrthoDB" id="9833430at2"/>
<sequence>MSSITYSNESGDIILFDPETYLAILKACLQEFFGKSEESASDIIGQSGHLSLENFPPKDFNQMALLDHLTIFDFAYNMLRDLPDPSLSSYAVLPMDTYLDWEEDFIQKNELNPDYILYEGEDEDEGEED</sequence>
<accession>A0A979G7B5</accession>
<reference evidence="2" key="1">
    <citation type="submission" date="2009-08" db="EMBL/GenBank/DDBJ databases">
        <title>The complete genome of Chitinophaga pinensis DSM 2588.</title>
        <authorList>
            <consortium name="US DOE Joint Genome Institute (JGI-PGF)"/>
            <person name="Lucas S."/>
            <person name="Copeland A."/>
            <person name="Lapidus A."/>
            <person name="Glavina del Rio T."/>
            <person name="Dalin E."/>
            <person name="Tice H."/>
            <person name="Bruce D."/>
            <person name="Goodwin L."/>
            <person name="Pitluck S."/>
            <person name="Kyrpides N."/>
            <person name="Mavromatis K."/>
            <person name="Ivanova N."/>
            <person name="Mikhailova N."/>
            <person name="Sims D."/>
            <person name="Meinche L."/>
            <person name="Brettin T."/>
            <person name="Detter J.C."/>
            <person name="Han C."/>
            <person name="Larimer F."/>
            <person name="Land M."/>
            <person name="Hauser L."/>
            <person name="Markowitz V."/>
            <person name="Cheng J.-F."/>
            <person name="Hugenholtz P."/>
            <person name="Woyke T."/>
            <person name="Wu D."/>
            <person name="Spring S."/>
            <person name="Klenk H.-P."/>
            <person name="Eisen J.A."/>
        </authorList>
    </citation>
    <scope>NUCLEOTIDE SEQUENCE [LARGE SCALE GENOMIC DNA]</scope>
    <source>
        <strain evidence="2">ATCC 43595 / DSM 2588 / LMG 13176 / NBRC 15968 / NCIMB 11800 / UQM 2034</strain>
    </source>
</reference>
<gene>
    <name evidence="1" type="ordered locus">Cpin_4581</name>
</gene>
<organism evidence="1 2">
    <name type="scientific">Chitinophaga pinensis (strain ATCC 43595 / DSM 2588 / LMG 13176 / NBRC 15968 / NCIMB 11800 / UQM 2034)</name>
    <dbReference type="NCBI Taxonomy" id="485918"/>
    <lineage>
        <taxon>Bacteria</taxon>
        <taxon>Pseudomonadati</taxon>
        <taxon>Bacteroidota</taxon>
        <taxon>Chitinophagia</taxon>
        <taxon>Chitinophagales</taxon>
        <taxon>Chitinophagaceae</taxon>
        <taxon>Chitinophaga</taxon>
    </lineage>
</organism>
<dbReference type="KEGG" id="cpi:Cpin_4581"/>
<evidence type="ECO:0000313" key="2">
    <source>
        <dbReference type="Proteomes" id="UP000002215"/>
    </source>
</evidence>